<proteinExistence type="predicted"/>
<evidence type="ECO:0000313" key="2">
    <source>
        <dbReference type="EMBL" id="OHV23774.1"/>
    </source>
</evidence>
<dbReference type="Pfam" id="PF26526">
    <property type="entry name" value="DUF8175"/>
    <property type="match status" value="2"/>
</dbReference>
<dbReference type="EMBL" id="MAXA01000239">
    <property type="protein sequence ID" value="OHV23774.1"/>
    <property type="molecule type" value="Genomic_DNA"/>
</dbReference>
<dbReference type="InterPro" id="IPR058488">
    <property type="entry name" value="DUF8175"/>
</dbReference>
<protein>
    <recommendedName>
        <fullName evidence="1">DUF8175 domain-containing protein</fullName>
    </recommendedName>
</protein>
<dbReference type="RefSeq" id="WP_071065811.1">
    <property type="nucleotide sequence ID" value="NZ_MAXA01000239.1"/>
</dbReference>
<comment type="caution">
    <text evidence="2">The sequence shown here is derived from an EMBL/GenBank/DDBJ whole genome shotgun (WGS) entry which is preliminary data.</text>
</comment>
<dbReference type="Proteomes" id="UP000179769">
    <property type="component" value="Unassembled WGS sequence"/>
</dbReference>
<accession>A0A1S1PV23</accession>
<dbReference type="OrthoDB" id="3214231at2"/>
<reference evidence="3" key="1">
    <citation type="submission" date="2016-07" db="EMBL/GenBank/DDBJ databases">
        <title>Frankia sp. NRRL B-16219 Genome sequencing.</title>
        <authorList>
            <person name="Ghodhbane-Gtari F."/>
            <person name="Swanson E."/>
            <person name="Gueddou A."/>
            <person name="Louati M."/>
            <person name="Nouioui I."/>
            <person name="Hezbri K."/>
            <person name="Abebe-Akele F."/>
            <person name="Simpson S."/>
            <person name="Morris K."/>
            <person name="Thomas K."/>
            <person name="Gtari M."/>
            <person name="Tisa L.S."/>
        </authorList>
    </citation>
    <scope>NUCLEOTIDE SEQUENCE [LARGE SCALE GENOMIC DNA]</scope>
    <source>
        <strain evidence="3">NRRL B-16219</strain>
    </source>
</reference>
<evidence type="ECO:0000259" key="1">
    <source>
        <dbReference type="Pfam" id="PF26526"/>
    </source>
</evidence>
<keyword evidence="3" id="KW-1185">Reference proteome</keyword>
<gene>
    <name evidence="2" type="ORF">BBK14_24130</name>
</gene>
<dbReference type="AlphaFoldDB" id="A0A1S1PV23"/>
<sequence>MTLLLLTTEAAVVFGVSTYLLLRTWTRYRAVTMADVFFYDHADGARLPCSRSAGPRVLGEHVVAGFERSPLGAVIAAINLAHRATSTVGATGVGGVGGVGSFGGFGGAGGVGGAAGAVGGKPVPGGGSGPNGTSWYQVQIIGWEVERYSSRKAAIRYLLTRSVDGGDAVTTTMRVEVSWVGADWRVVDPPSGDWTHAFCLGDDVSGFSCFPSEFRFPVP</sequence>
<name>A0A1S1PV23_9ACTN</name>
<feature type="domain" description="DUF8175" evidence="1">
    <location>
        <begin position="130"/>
        <end position="195"/>
    </location>
</feature>
<feature type="domain" description="DUF8175" evidence="1">
    <location>
        <begin position="41"/>
        <end position="86"/>
    </location>
</feature>
<organism evidence="2 3">
    <name type="scientific">Parafrankia soli</name>
    <dbReference type="NCBI Taxonomy" id="2599596"/>
    <lineage>
        <taxon>Bacteria</taxon>
        <taxon>Bacillati</taxon>
        <taxon>Actinomycetota</taxon>
        <taxon>Actinomycetes</taxon>
        <taxon>Frankiales</taxon>
        <taxon>Frankiaceae</taxon>
        <taxon>Parafrankia</taxon>
    </lineage>
</organism>
<evidence type="ECO:0000313" key="3">
    <source>
        <dbReference type="Proteomes" id="UP000179769"/>
    </source>
</evidence>